<reference evidence="1 2" key="1">
    <citation type="journal article" date="2021" name="Commun. Biol.">
        <title>The genome of Shorea leprosula (Dipterocarpaceae) highlights the ecological relevance of drought in aseasonal tropical rainforests.</title>
        <authorList>
            <person name="Ng K.K.S."/>
            <person name="Kobayashi M.J."/>
            <person name="Fawcett J.A."/>
            <person name="Hatakeyama M."/>
            <person name="Paape T."/>
            <person name="Ng C.H."/>
            <person name="Ang C.C."/>
            <person name="Tnah L.H."/>
            <person name="Lee C.T."/>
            <person name="Nishiyama T."/>
            <person name="Sese J."/>
            <person name="O'Brien M.J."/>
            <person name="Copetti D."/>
            <person name="Mohd Noor M.I."/>
            <person name="Ong R.C."/>
            <person name="Putra M."/>
            <person name="Sireger I.Z."/>
            <person name="Indrioko S."/>
            <person name="Kosugi Y."/>
            <person name="Izuno A."/>
            <person name="Isagi Y."/>
            <person name="Lee S.L."/>
            <person name="Shimizu K.K."/>
        </authorList>
    </citation>
    <scope>NUCLEOTIDE SEQUENCE [LARGE SCALE GENOMIC DNA]</scope>
    <source>
        <strain evidence="1">214</strain>
    </source>
</reference>
<name>A0AAV5L3X7_9ROSI</name>
<organism evidence="1 2">
    <name type="scientific">Rubroshorea leprosula</name>
    <dbReference type="NCBI Taxonomy" id="152421"/>
    <lineage>
        <taxon>Eukaryota</taxon>
        <taxon>Viridiplantae</taxon>
        <taxon>Streptophyta</taxon>
        <taxon>Embryophyta</taxon>
        <taxon>Tracheophyta</taxon>
        <taxon>Spermatophyta</taxon>
        <taxon>Magnoliopsida</taxon>
        <taxon>eudicotyledons</taxon>
        <taxon>Gunneridae</taxon>
        <taxon>Pentapetalae</taxon>
        <taxon>rosids</taxon>
        <taxon>malvids</taxon>
        <taxon>Malvales</taxon>
        <taxon>Dipterocarpaceae</taxon>
        <taxon>Rubroshorea</taxon>
    </lineage>
</organism>
<proteinExistence type="predicted"/>
<keyword evidence="2" id="KW-1185">Reference proteome</keyword>
<dbReference type="Proteomes" id="UP001054252">
    <property type="component" value="Unassembled WGS sequence"/>
</dbReference>
<evidence type="ECO:0000313" key="2">
    <source>
        <dbReference type="Proteomes" id="UP001054252"/>
    </source>
</evidence>
<protein>
    <submittedName>
        <fullName evidence="1">Uncharacterized protein</fullName>
    </submittedName>
</protein>
<dbReference type="AlphaFoldDB" id="A0AAV5L3X7"/>
<dbReference type="EMBL" id="BPVZ01000093">
    <property type="protein sequence ID" value="GKV31896.1"/>
    <property type="molecule type" value="Genomic_DNA"/>
</dbReference>
<sequence length="47" mass="5422">MGISRWDSVVSISSYQNWHSVNSTKTSFDPNSIKHDSQKPDFHYYGS</sequence>
<accession>A0AAV5L3X7</accession>
<evidence type="ECO:0000313" key="1">
    <source>
        <dbReference type="EMBL" id="GKV31896.1"/>
    </source>
</evidence>
<comment type="caution">
    <text evidence="1">The sequence shown here is derived from an EMBL/GenBank/DDBJ whole genome shotgun (WGS) entry which is preliminary data.</text>
</comment>
<gene>
    <name evidence="1" type="ORF">SLEP1_g40553</name>
</gene>